<dbReference type="Pfam" id="PF00692">
    <property type="entry name" value="dUTPase"/>
    <property type="match status" value="1"/>
</dbReference>
<evidence type="ECO:0000256" key="4">
    <source>
        <dbReference type="ARBA" id="ARBA00023080"/>
    </source>
</evidence>
<dbReference type="NCBIfam" id="NF001862">
    <property type="entry name" value="PRK00601.1"/>
    <property type="match status" value="1"/>
</dbReference>
<dbReference type="SUPFAM" id="SSF51283">
    <property type="entry name" value="dUTPase-like"/>
    <property type="match status" value="1"/>
</dbReference>
<dbReference type="NCBIfam" id="TIGR00576">
    <property type="entry name" value="dut"/>
    <property type="match status" value="1"/>
</dbReference>
<dbReference type="GO" id="GO:0046081">
    <property type="term" value="P:dUTP catabolic process"/>
    <property type="evidence" value="ECO:0007669"/>
    <property type="project" value="InterPro"/>
</dbReference>
<evidence type="ECO:0000256" key="1">
    <source>
        <dbReference type="ARBA" id="ARBA00006581"/>
    </source>
</evidence>
<evidence type="ECO:0000256" key="2">
    <source>
        <dbReference type="ARBA" id="ARBA00012379"/>
    </source>
</evidence>
<comment type="similarity">
    <text evidence="1">Belongs to the dUTPase family.</text>
</comment>
<evidence type="ECO:0000259" key="5">
    <source>
        <dbReference type="Pfam" id="PF00692"/>
    </source>
</evidence>
<keyword evidence="3" id="KW-0378">Hydrolase</keyword>
<dbReference type="GO" id="GO:0000287">
    <property type="term" value="F:magnesium ion binding"/>
    <property type="evidence" value="ECO:0007669"/>
    <property type="project" value="InterPro"/>
</dbReference>
<dbReference type="InterPro" id="IPR029054">
    <property type="entry name" value="dUTPase-like"/>
</dbReference>
<reference evidence="6" key="1">
    <citation type="journal article" date="2020" name="Nature">
        <title>Giant virus diversity and host interactions through global metagenomics.</title>
        <authorList>
            <person name="Schulz F."/>
            <person name="Roux S."/>
            <person name="Paez-Espino D."/>
            <person name="Jungbluth S."/>
            <person name="Walsh D.A."/>
            <person name="Denef V.J."/>
            <person name="McMahon K.D."/>
            <person name="Konstantinidis K.T."/>
            <person name="Eloe-Fadrosh E.A."/>
            <person name="Kyrpides N.C."/>
            <person name="Woyke T."/>
        </authorList>
    </citation>
    <scope>NUCLEOTIDE SEQUENCE</scope>
    <source>
        <strain evidence="6">GVMAG-M-3300021343-4</strain>
    </source>
</reference>
<dbReference type="InterPro" id="IPR033704">
    <property type="entry name" value="dUTPase_trimeric"/>
</dbReference>
<dbReference type="Gene3D" id="2.70.40.10">
    <property type="match status" value="1"/>
</dbReference>
<protein>
    <recommendedName>
        <fullName evidence="2">dUTP diphosphatase</fullName>
        <ecNumber evidence="2">3.6.1.23</ecNumber>
    </recommendedName>
</protein>
<dbReference type="PANTHER" id="PTHR11241">
    <property type="entry name" value="DEOXYURIDINE 5'-TRIPHOSPHATE NUCLEOTIDOHYDROLASE"/>
    <property type="match status" value="1"/>
</dbReference>
<accession>A0A6C0CK84</accession>
<sequence length="152" mass="16534">MYTLVKVSLINESDNPDPKYETEGSAGMDLRAYLPEGQVKIFPRKRAIIDTGIRVVIPSGHEGQVRSRSGLAAKHGIMVLNSPGTIDSDYRGRIKVILLNTSDTVFEVNSGDRIAQLVFAQHSTAVIHIVESFDDIHSTERGEGGFGSTGVH</sequence>
<dbReference type="PANTHER" id="PTHR11241:SF0">
    <property type="entry name" value="DEOXYURIDINE 5'-TRIPHOSPHATE NUCLEOTIDOHYDROLASE"/>
    <property type="match status" value="1"/>
</dbReference>
<organism evidence="6">
    <name type="scientific">viral metagenome</name>
    <dbReference type="NCBI Taxonomy" id="1070528"/>
    <lineage>
        <taxon>unclassified sequences</taxon>
        <taxon>metagenomes</taxon>
        <taxon>organismal metagenomes</taxon>
    </lineage>
</organism>
<dbReference type="InterPro" id="IPR036157">
    <property type="entry name" value="dUTPase-like_sf"/>
</dbReference>
<dbReference type="InterPro" id="IPR008181">
    <property type="entry name" value="dUTPase"/>
</dbReference>
<dbReference type="GO" id="GO:0004170">
    <property type="term" value="F:dUTP diphosphatase activity"/>
    <property type="evidence" value="ECO:0007669"/>
    <property type="project" value="UniProtKB-EC"/>
</dbReference>
<evidence type="ECO:0000256" key="3">
    <source>
        <dbReference type="ARBA" id="ARBA00022801"/>
    </source>
</evidence>
<dbReference type="HAMAP" id="MF_00116">
    <property type="entry name" value="dUTPase_bact"/>
    <property type="match status" value="1"/>
</dbReference>
<feature type="domain" description="dUTPase-like" evidence="5">
    <location>
        <begin position="16"/>
        <end position="150"/>
    </location>
</feature>
<evidence type="ECO:0000313" key="6">
    <source>
        <dbReference type="EMBL" id="QHT04617.1"/>
    </source>
</evidence>
<dbReference type="EC" id="3.6.1.23" evidence="2"/>
<proteinExistence type="inferred from homology"/>
<dbReference type="GO" id="GO:0006226">
    <property type="term" value="P:dUMP biosynthetic process"/>
    <property type="evidence" value="ECO:0007669"/>
    <property type="project" value="InterPro"/>
</dbReference>
<keyword evidence="4" id="KW-0546">Nucleotide metabolism</keyword>
<dbReference type="AlphaFoldDB" id="A0A6C0CK84"/>
<dbReference type="CDD" id="cd07557">
    <property type="entry name" value="trimeric_dUTPase"/>
    <property type="match status" value="1"/>
</dbReference>
<name>A0A6C0CK84_9ZZZZ</name>
<dbReference type="EMBL" id="MN739435">
    <property type="protein sequence ID" value="QHT04617.1"/>
    <property type="molecule type" value="Genomic_DNA"/>
</dbReference>